<dbReference type="Proteomes" id="UP000053676">
    <property type="component" value="Unassembled WGS sequence"/>
</dbReference>
<proteinExistence type="predicted"/>
<sequence length="352" mass="39665">MTGRGYMDTCGKSLSAAVDDSQWKGWADEDISKVYRFYLLRTQGFGVGNHELQNYVNKIIESRHSKKAAQTFYCESILKGVVSWAGDDLTTACHLIFPDLTDRKRISRAREILESEMRMCGFALHLRACLFPSARHVHISAAHWKGFFASAIDEMEAVYLTERQFVDVRNRLKGRISGDLVLGETPTGIIRPGEPLVNDISDVHRRPIMSKMDSTGELPKEEVEEISEVEESSETDSEAPVGAGFNDLASVEEAHVPKRDIGNFEPEEHRTVEHTADQTTTSTSEPQTSPMNEENQTSQTEKEERKEKGEKEEVATDTQTAPQQSSSLNLLMQWSYVVVILFLVFTFNPQQL</sequence>
<keyword evidence="2" id="KW-0812">Transmembrane</keyword>
<feature type="region of interest" description="Disordered" evidence="1">
    <location>
        <begin position="210"/>
        <end position="243"/>
    </location>
</feature>
<keyword evidence="2" id="KW-0472">Membrane</keyword>
<feature type="compositionally biased region" description="Low complexity" evidence="1">
    <location>
        <begin position="278"/>
        <end position="290"/>
    </location>
</feature>
<evidence type="ECO:0000256" key="1">
    <source>
        <dbReference type="SAM" id="MobiDB-lite"/>
    </source>
</evidence>
<organism evidence="3 4">
    <name type="scientific">Necator americanus</name>
    <name type="common">Human hookworm</name>
    <dbReference type="NCBI Taxonomy" id="51031"/>
    <lineage>
        <taxon>Eukaryota</taxon>
        <taxon>Metazoa</taxon>
        <taxon>Ecdysozoa</taxon>
        <taxon>Nematoda</taxon>
        <taxon>Chromadorea</taxon>
        <taxon>Rhabditida</taxon>
        <taxon>Rhabditina</taxon>
        <taxon>Rhabditomorpha</taxon>
        <taxon>Strongyloidea</taxon>
        <taxon>Ancylostomatidae</taxon>
        <taxon>Bunostominae</taxon>
        <taxon>Necator</taxon>
    </lineage>
</organism>
<keyword evidence="2" id="KW-1133">Transmembrane helix</keyword>
<evidence type="ECO:0000313" key="4">
    <source>
        <dbReference type="Proteomes" id="UP000053676"/>
    </source>
</evidence>
<feature type="compositionally biased region" description="Basic and acidic residues" evidence="1">
    <location>
        <begin position="300"/>
        <end position="314"/>
    </location>
</feature>
<dbReference type="OrthoDB" id="5871804at2759"/>
<keyword evidence="4" id="KW-1185">Reference proteome</keyword>
<feature type="transmembrane region" description="Helical" evidence="2">
    <location>
        <begin position="330"/>
        <end position="347"/>
    </location>
</feature>
<dbReference type="KEGG" id="nai:NECAME_16438"/>
<dbReference type="AlphaFoldDB" id="W2TWU4"/>
<dbReference type="EMBL" id="KI657587">
    <property type="protein sequence ID" value="ETN86278.1"/>
    <property type="molecule type" value="Genomic_DNA"/>
</dbReference>
<feature type="compositionally biased region" description="Acidic residues" evidence="1">
    <location>
        <begin position="222"/>
        <end position="237"/>
    </location>
</feature>
<accession>W2TWU4</accession>
<feature type="compositionally biased region" description="Polar residues" evidence="1">
    <location>
        <begin position="316"/>
        <end position="325"/>
    </location>
</feature>
<name>W2TWU4_NECAM</name>
<reference evidence="4" key="1">
    <citation type="journal article" date="2014" name="Nat. Genet.">
        <title>Genome of the human hookworm Necator americanus.</title>
        <authorList>
            <person name="Tang Y.T."/>
            <person name="Gao X."/>
            <person name="Rosa B.A."/>
            <person name="Abubucker S."/>
            <person name="Hallsworth-Pepin K."/>
            <person name="Martin J."/>
            <person name="Tyagi R."/>
            <person name="Heizer E."/>
            <person name="Zhang X."/>
            <person name="Bhonagiri-Palsikar V."/>
            <person name="Minx P."/>
            <person name="Warren W.C."/>
            <person name="Wang Q."/>
            <person name="Zhan B."/>
            <person name="Hotez P.J."/>
            <person name="Sternberg P.W."/>
            <person name="Dougall A."/>
            <person name="Gaze S.T."/>
            <person name="Mulvenna J."/>
            <person name="Sotillo J."/>
            <person name="Ranganathan S."/>
            <person name="Rabelo E.M."/>
            <person name="Wilson R.K."/>
            <person name="Felgner P.L."/>
            <person name="Bethony J."/>
            <person name="Hawdon J.M."/>
            <person name="Gasser R.B."/>
            <person name="Loukas A."/>
            <person name="Mitreva M."/>
        </authorList>
    </citation>
    <scope>NUCLEOTIDE SEQUENCE [LARGE SCALE GENOMIC DNA]</scope>
</reference>
<evidence type="ECO:0000256" key="2">
    <source>
        <dbReference type="SAM" id="Phobius"/>
    </source>
</evidence>
<protein>
    <submittedName>
        <fullName evidence="3">Uncharacterized protein</fullName>
    </submittedName>
</protein>
<evidence type="ECO:0000313" key="3">
    <source>
        <dbReference type="EMBL" id="ETN86278.1"/>
    </source>
</evidence>
<gene>
    <name evidence="3" type="ORF">NECAME_16438</name>
</gene>
<feature type="compositionally biased region" description="Basic and acidic residues" evidence="1">
    <location>
        <begin position="261"/>
        <end position="276"/>
    </location>
</feature>
<feature type="region of interest" description="Disordered" evidence="1">
    <location>
        <begin position="261"/>
        <end position="325"/>
    </location>
</feature>